<evidence type="ECO:0000313" key="1">
    <source>
        <dbReference type="EMBL" id="GAI27740.1"/>
    </source>
</evidence>
<reference evidence="1" key="1">
    <citation type="journal article" date="2014" name="Front. Microbiol.">
        <title>High frequency of phylogenetically diverse reductive dehalogenase-homologous genes in deep subseafloor sedimentary metagenomes.</title>
        <authorList>
            <person name="Kawai M."/>
            <person name="Futagami T."/>
            <person name="Toyoda A."/>
            <person name="Takaki Y."/>
            <person name="Nishi S."/>
            <person name="Hori S."/>
            <person name="Arai W."/>
            <person name="Tsubouchi T."/>
            <person name="Morono Y."/>
            <person name="Uchiyama I."/>
            <person name="Ito T."/>
            <person name="Fujiyama A."/>
            <person name="Inagaki F."/>
            <person name="Takami H."/>
        </authorList>
    </citation>
    <scope>NUCLEOTIDE SEQUENCE</scope>
    <source>
        <strain evidence="1">Expedition CK06-06</strain>
    </source>
</reference>
<feature type="non-terminal residue" evidence="1">
    <location>
        <position position="278"/>
    </location>
</feature>
<gene>
    <name evidence="1" type="ORF">S06H3_32234</name>
</gene>
<proteinExistence type="predicted"/>
<sequence length="278" mass="31021">HGNYAPGQFCHGSWGAYIWWSSYPQNEWLKTFPVDLSGYDPEDSVDLTLSSAFYQGWPPPWAGTGGNYIKVSTDGGATYDEIVDLVTEYGGSGWTYINDYPNPLEIRISEYIGETIMIAFHYYASTIYGGFSVWSVDDVCVIVSGGGGGEEPDVDSLDLELMAIIRPKTEEEANVPFTPEILVFNNLDSTAHARLSCKIKDRQTMENVYEDILSVVPLEPGENDIYGFRDFTPEGGKEYNALFTLEHPDDVNPDNDYKDKNFYATVGMDVTPFEILAP</sequence>
<comment type="caution">
    <text evidence="1">The sequence shown here is derived from an EMBL/GenBank/DDBJ whole genome shotgun (WGS) entry which is preliminary data.</text>
</comment>
<protein>
    <submittedName>
        <fullName evidence="1">Uncharacterized protein</fullName>
    </submittedName>
</protein>
<name>X1NLQ5_9ZZZZ</name>
<accession>X1NLQ5</accession>
<organism evidence="1">
    <name type="scientific">marine sediment metagenome</name>
    <dbReference type="NCBI Taxonomy" id="412755"/>
    <lineage>
        <taxon>unclassified sequences</taxon>
        <taxon>metagenomes</taxon>
        <taxon>ecological metagenomes</taxon>
    </lineage>
</organism>
<dbReference type="EMBL" id="BARV01019152">
    <property type="protein sequence ID" value="GAI27740.1"/>
    <property type="molecule type" value="Genomic_DNA"/>
</dbReference>
<dbReference type="AlphaFoldDB" id="X1NLQ5"/>
<feature type="non-terminal residue" evidence="1">
    <location>
        <position position="1"/>
    </location>
</feature>